<reference evidence="1" key="1">
    <citation type="submission" date="2023-03" db="EMBL/GenBank/DDBJ databases">
        <title>Massive genome expansion in bonnet fungi (Mycena s.s.) driven by repeated elements and novel gene families across ecological guilds.</title>
        <authorList>
            <consortium name="Lawrence Berkeley National Laboratory"/>
            <person name="Harder C.B."/>
            <person name="Miyauchi S."/>
            <person name="Viragh M."/>
            <person name="Kuo A."/>
            <person name="Thoen E."/>
            <person name="Andreopoulos B."/>
            <person name="Lu D."/>
            <person name="Skrede I."/>
            <person name="Drula E."/>
            <person name="Henrissat B."/>
            <person name="Morin E."/>
            <person name="Kohler A."/>
            <person name="Barry K."/>
            <person name="LaButti K."/>
            <person name="Morin E."/>
            <person name="Salamov A."/>
            <person name="Lipzen A."/>
            <person name="Mereny Z."/>
            <person name="Hegedus B."/>
            <person name="Baldrian P."/>
            <person name="Stursova M."/>
            <person name="Weitz H."/>
            <person name="Taylor A."/>
            <person name="Grigoriev I.V."/>
            <person name="Nagy L.G."/>
            <person name="Martin F."/>
            <person name="Kauserud H."/>
        </authorList>
    </citation>
    <scope>NUCLEOTIDE SEQUENCE</scope>
    <source>
        <strain evidence="1">CBHHK002</strain>
    </source>
</reference>
<sequence>GHILRFNHLVPTTNDPTPLSQSRLAHHFAADWHVMSIRLAGRIWGDWQKTTAIAIDVRGR</sequence>
<evidence type="ECO:0000313" key="2">
    <source>
        <dbReference type="Proteomes" id="UP001218218"/>
    </source>
</evidence>
<feature type="non-terminal residue" evidence="1">
    <location>
        <position position="1"/>
    </location>
</feature>
<comment type="caution">
    <text evidence="1">The sequence shown here is derived from an EMBL/GenBank/DDBJ whole genome shotgun (WGS) entry which is preliminary data.</text>
</comment>
<proteinExistence type="predicted"/>
<name>A0AAD6YYJ4_9AGAR</name>
<gene>
    <name evidence="1" type="ORF">DFH08DRAFT_723856</name>
</gene>
<protein>
    <submittedName>
        <fullName evidence="1">Uncharacterized protein</fullName>
    </submittedName>
</protein>
<organism evidence="1 2">
    <name type="scientific">Mycena albidolilacea</name>
    <dbReference type="NCBI Taxonomy" id="1033008"/>
    <lineage>
        <taxon>Eukaryota</taxon>
        <taxon>Fungi</taxon>
        <taxon>Dikarya</taxon>
        <taxon>Basidiomycota</taxon>
        <taxon>Agaricomycotina</taxon>
        <taxon>Agaricomycetes</taxon>
        <taxon>Agaricomycetidae</taxon>
        <taxon>Agaricales</taxon>
        <taxon>Marasmiineae</taxon>
        <taxon>Mycenaceae</taxon>
        <taxon>Mycena</taxon>
    </lineage>
</organism>
<dbReference type="AlphaFoldDB" id="A0AAD6YYJ4"/>
<dbReference type="EMBL" id="JARIHO010000126">
    <property type="protein sequence ID" value="KAJ7301800.1"/>
    <property type="molecule type" value="Genomic_DNA"/>
</dbReference>
<dbReference type="Proteomes" id="UP001218218">
    <property type="component" value="Unassembled WGS sequence"/>
</dbReference>
<keyword evidence="2" id="KW-1185">Reference proteome</keyword>
<accession>A0AAD6YYJ4</accession>
<evidence type="ECO:0000313" key="1">
    <source>
        <dbReference type="EMBL" id="KAJ7301800.1"/>
    </source>
</evidence>